<dbReference type="RefSeq" id="XP_002633867.1">
    <property type="nucleotide sequence ID" value="XM_002633821.1"/>
</dbReference>
<dbReference type="InterPro" id="IPR027370">
    <property type="entry name" value="Znf-RING_euk"/>
</dbReference>
<keyword evidence="1" id="KW-0479">Metal-binding</keyword>
<dbReference type="GO" id="GO:0016567">
    <property type="term" value="P:protein ubiquitination"/>
    <property type="evidence" value="ECO:0000318"/>
    <property type="project" value="GO_Central"/>
</dbReference>
<gene>
    <name evidence="6 8" type="ORF">CBG19915</name>
    <name evidence="6" type="ORF">CBG_19915</name>
</gene>
<dbReference type="GO" id="GO:0061630">
    <property type="term" value="F:ubiquitin protein ligase activity"/>
    <property type="evidence" value="ECO:0000318"/>
    <property type="project" value="GO_Central"/>
</dbReference>
<evidence type="ECO:0000256" key="4">
    <source>
        <dbReference type="PROSITE-ProRule" id="PRU00175"/>
    </source>
</evidence>
<dbReference type="AlphaFoldDB" id="A8XWQ6"/>
<dbReference type="Gene3D" id="3.30.40.10">
    <property type="entry name" value="Zinc/RING finger domain, C3HC4 (zinc finger)"/>
    <property type="match status" value="1"/>
</dbReference>
<dbReference type="PROSITE" id="PS50089">
    <property type="entry name" value="ZF_RING_2"/>
    <property type="match status" value="1"/>
</dbReference>
<reference evidence="6 7" key="2">
    <citation type="journal article" date="2011" name="PLoS Genet.">
        <title>Caenorhabditis briggsae recombinant inbred line genotypes reveal inter-strain incompatibility and the evolution of recombination.</title>
        <authorList>
            <person name="Ross J.A."/>
            <person name="Koboldt D.C."/>
            <person name="Staisch J.E."/>
            <person name="Chamberlin H.M."/>
            <person name="Gupta B.P."/>
            <person name="Miller R.D."/>
            <person name="Baird S.E."/>
            <person name="Haag E.S."/>
        </authorList>
    </citation>
    <scope>NUCLEOTIDE SEQUENCE [LARGE SCALE GENOMIC DNA]</scope>
    <source>
        <strain evidence="6 7">AF16</strain>
    </source>
</reference>
<evidence type="ECO:0000259" key="5">
    <source>
        <dbReference type="PROSITE" id="PS50089"/>
    </source>
</evidence>
<evidence type="ECO:0000313" key="7">
    <source>
        <dbReference type="Proteomes" id="UP000008549"/>
    </source>
</evidence>
<evidence type="ECO:0000313" key="8">
    <source>
        <dbReference type="WormBase" id="CBG19915"/>
    </source>
</evidence>
<dbReference type="GO" id="GO:0008270">
    <property type="term" value="F:zinc ion binding"/>
    <property type="evidence" value="ECO:0007669"/>
    <property type="project" value="UniProtKB-KW"/>
</dbReference>
<dbReference type="InterPro" id="IPR013083">
    <property type="entry name" value="Znf_RING/FYVE/PHD"/>
</dbReference>
<dbReference type="InParanoid" id="A8XWQ6"/>
<dbReference type="InterPro" id="IPR017907">
    <property type="entry name" value="Znf_RING_CS"/>
</dbReference>
<dbReference type="Pfam" id="PF13445">
    <property type="entry name" value="zf-RING_UBOX"/>
    <property type="match status" value="1"/>
</dbReference>
<dbReference type="STRING" id="6238.A8XWQ6"/>
<dbReference type="WormBase" id="CBG19915">
    <property type="protein sequence ID" value="CBP42978"/>
    <property type="gene ID" value="WBGene00039046"/>
</dbReference>
<protein>
    <submittedName>
        <fullName evidence="6">Protein CBG19915</fullName>
    </submittedName>
</protein>
<evidence type="ECO:0000256" key="3">
    <source>
        <dbReference type="ARBA" id="ARBA00022833"/>
    </source>
</evidence>
<keyword evidence="7" id="KW-1185">Reference proteome</keyword>
<dbReference type="InterPro" id="IPR051435">
    <property type="entry name" value="RING_finger_E3_ubiq-ligases"/>
</dbReference>
<evidence type="ECO:0000256" key="2">
    <source>
        <dbReference type="ARBA" id="ARBA00022771"/>
    </source>
</evidence>
<dbReference type="SMART" id="SM00184">
    <property type="entry name" value="RING"/>
    <property type="match status" value="1"/>
</dbReference>
<sequence length="296" mass="33462">MPAKSCTISFICSFLNELIIFDKGLVMNIPRCSICLINYDTREKRPRVLTCGHSFCKPCILEASTVIRRESSGLIRSINCSECRALSEFSESKIPINYELSTLIGELNLDVPLVSCTECEDWTRTTSICICTTCTSIAHNNTAADIRNKRIDIRSILKCSACILRHHASDGHSFFWAHTLILAVDQELTELTLRNHPEIASSAQKMSSHHCKSLHGILCNVKHKKFAKEIERLMPKFKRANHGKYQFNGPEDIILEEVRQLGANLRATGNLVLDFLIVTKTRMKFNTTHNSTNSYL</sequence>
<dbReference type="PANTHER" id="PTHR22791:SF6">
    <property type="entry name" value="RING-TYPE DOMAIN-CONTAINING PROTEIN"/>
    <property type="match status" value="1"/>
</dbReference>
<dbReference type="CTD" id="8575863"/>
<accession>A8XWQ6</accession>
<dbReference type="EMBL" id="HE601481">
    <property type="protein sequence ID" value="CAP37075.1"/>
    <property type="molecule type" value="Genomic_DNA"/>
</dbReference>
<dbReference type="GeneID" id="8575863"/>
<dbReference type="KEGG" id="cbr:CBG_19915"/>
<evidence type="ECO:0000313" key="6">
    <source>
        <dbReference type="EMBL" id="CAP37075.1"/>
    </source>
</evidence>
<dbReference type="HOGENOM" id="CLU_940836_0_0_1"/>
<dbReference type="PANTHER" id="PTHR22791">
    <property type="entry name" value="RING-TYPE DOMAIN-CONTAINING PROTEIN"/>
    <property type="match status" value="1"/>
</dbReference>
<organism evidence="6 7">
    <name type="scientific">Caenorhabditis briggsae</name>
    <dbReference type="NCBI Taxonomy" id="6238"/>
    <lineage>
        <taxon>Eukaryota</taxon>
        <taxon>Metazoa</taxon>
        <taxon>Ecdysozoa</taxon>
        <taxon>Nematoda</taxon>
        <taxon>Chromadorea</taxon>
        <taxon>Rhabditida</taxon>
        <taxon>Rhabditina</taxon>
        <taxon>Rhabditomorpha</taxon>
        <taxon>Rhabditoidea</taxon>
        <taxon>Rhabditidae</taxon>
        <taxon>Peloderinae</taxon>
        <taxon>Caenorhabditis</taxon>
    </lineage>
</organism>
<proteinExistence type="predicted"/>
<dbReference type="Proteomes" id="UP000008549">
    <property type="component" value="Unassembled WGS sequence"/>
</dbReference>
<feature type="domain" description="RING-type" evidence="5">
    <location>
        <begin position="32"/>
        <end position="84"/>
    </location>
</feature>
<reference evidence="6 7" key="1">
    <citation type="journal article" date="2003" name="PLoS Biol.">
        <title>The genome sequence of Caenorhabditis briggsae: a platform for comparative genomics.</title>
        <authorList>
            <person name="Stein L.D."/>
            <person name="Bao Z."/>
            <person name="Blasiar D."/>
            <person name="Blumenthal T."/>
            <person name="Brent M.R."/>
            <person name="Chen N."/>
            <person name="Chinwalla A."/>
            <person name="Clarke L."/>
            <person name="Clee C."/>
            <person name="Coghlan A."/>
            <person name="Coulson A."/>
            <person name="D'Eustachio P."/>
            <person name="Fitch D.H."/>
            <person name="Fulton L.A."/>
            <person name="Fulton R.E."/>
            <person name="Griffiths-Jones S."/>
            <person name="Harris T.W."/>
            <person name="Hillier L.W."/>
            <person name="Kamath R."/>
            <person name="Kuwabara P.E."/>
            <person name="Mardis E.R."/>
            <person name="Marra M.A."/>
            <person name="Miner T.L."/>
            <person name="Minx P."/>
            <person name="Mullikin J.C."/>
            <person name="Plumb R.W."/>
            <person name="Rogers J."/>
            <person name="Schein J.E."/>
            <person name="Sohrmann M."/>
            <person name="Spieth J."/>
            <person name="Stajich J.E."/>
            <person name="Wei C."/>
            <person name="Willey D."/>
            <person name="Wilson R.K."/>
            <person name="Durbin R."/>
            <person name="Waterston R.H."/>
        </authorList>
    </citation>
    <scope>NUCLEOTIDE SEQUENCE [LARGE SCALE GENOMIC DNA]</scope>
    <source>
        <strain evidence="6 7">AF16</strain>
    </source>
</reference>
<dbReference type="InterPro" id="IPR001841">
    <property type="entry name" value="Znf_RING"/>
</dbReference>
<keyword evidence="2 4" id="KW-0863">Zinc-finger</keyword>
<dbReference type="SUPFAM" id="SSF57850">
    <property type="entry name" value="RING/U-box"/>
    <property type="match status" value="1"/>
</dbReference>
<keyword evidence="3" id="KW-0862">Zinc</keyword>
<dbReference type="PROSITE" id="PS00518">
    <property type="entry name" value="ZF_RING_1"/>
    <property type="match status" value="1"/>
</dbReference>
<name>A8XWQ6_CAEBR</name>
<evidence type="ECO:0000256" key="1">
    <source>
        <dbReference type="ARBA" id="ARBA00022723"/>
    </source>
</evidence>